<dbReference type="GO" id="GO:0044773">
    <property type="term" value="P:mitotic DNA damage checkpoint signaling"/>
    <property type="evidence" value="ECO:0007669"/>
    <property type="project" value="TreeGrafter"/>
</dbReference>
<dbReference type="EMBL" id="KE747840">
    <property type="protein sequence ID" value="RMZ73496.1"/>
    <property type="molecule type" value="Genomic_DNA"/>
</dbReference>
<protein>
    <submittedName>
        <fullName evidence="2">Kinase-like domain</fullName>
    </submittedName>
</protein>
<dbReference type="InterPro" id="IPR011009">
    <property type="entry name" value="Kinase-like_dom_sf"/>
</dbReference>
<dbReference type="InterPro" id="IPR000719">
    <property type="entry name" value="Prot_kinase_dom"/>
</dbReference>
<keyword evidence="2" id="KW-0418">Kinase</keyword>
<dbReference type="OrthoDB" id="4062651at2759"/>
<evidence type="ECO:0000313" key="3">
    <source>
        <dbReference type="Proteomes" id="UP000265663"/>
    </source>
</evidence>
<dbReference type="SUPFAM" id="SSF56112">
    <property type="entry name" value="Protein kinase-like (PK-like)"/>
    <property type="match status" value="1"/>
</dbReference>
<name>A0A3M7MG39_9PLEO</name>
<keyword evidence="3" id="KW-1185">Reference proteome</keyword>
<keyword evidence="2" id="KW-0808">Transferase</keyword>
<sequence length="284" mass="32515">MVFDFVTPLMHYYHALSRPSIAALPIESVRNVSPLYEAFTEEDDEHGNPIFSYSSYGYISDDFTAYFGQSNLRKYDLTSKEIKESLELLPDDDVYPKAPWNITTFTLPINDKLFSKGPKLHEAFVGTGLLPKLILQEVKILELLRNNPHPNIIRYHGCLIKRGRIVGMVLDRYPMTLEQRLKDGTRHLDVETCMRKVTSAVDHIHALELAHNDLTPMNIMVDDHDTPFIIDFGSCERSGYKLITAGTPGWIDEDFTHSAQNHDVFALGKLRTWLETQGRDSMRD</sequence>
<reference evidence="2 3" key="1">
    <citation type="journal article" date="2014" name="PLoS ONE">
        <title>De novo Genome Assembly of the Fungal Plant Pathogen Pyrenophora semeniperda.</title>
        <authorList>
            <person name="Soliai M.M."/>
            <person name="Meyer S.E."/>
            <person name="Udall J.A."/>
            <person name="Elzinga D.E."/>
            <person name="Hermansen R.A."/>
            <person name="Bodily P.M."/>
            <person name="Hart A.A."/>
            <person name="Coleman C.E."/>
        </authorList>
    </citation>
    <scope>NUCLEOTIDE SEQUENCE [LARGE SCALE GENOMIC DNA]</scope>
    <source>
        <strain evidence="2 3">CCB06</strain>
        <tissue evidence="2">Mycelium</tissue>
    </source>
</reference>
<proteinExistence type="predicted"/>
<accession>A0A3M7MG39</accession>
<organism evidence="2 3">
    <name type="scientific">Pyrenophora seminiperda CCB06</name>
    <dbReference type="NCBI Taxonomy" id="1302712"/>
    <lineage>
        <taxon>Eukaryota</taxon>
        <taxon>Fungi</taxon>
        <taxon>Dikarya</taxon>
        <taxon>Ascomycota</taxon>
        <taxon>Pezizomycotina</taxon>
        <taxon>Dothideomycetes</taxon>
        <taxon>Pleosporomycetidae</taxon>
        <taxon>Pleosporales</taxon>
        <taxon>Pleosporineae</taxon>
        <taxon>Pleosporaceae</taxon>
        <taxon>Pyrenophora</taxon>
    </lineage>
</organism>
<dbReference type="SMART" id="SM00220">
    <property type="entry name" value="S_TKc"/>
    <property type="match status" value="1"/>
</dbReference>
<evidence type="ECO:0000313" key="2">
    <source>
        <dbReference type="EMBL" id="RMZ73496.1"/>
    </source>
</evidence>
<dbReference type="GO" id="GO:0004674">
    <property type="term" value="F:protein serine/threonine kinase activity"/>
    <property type="evidence" value="ECO:0007669"/>
    <property type="project" value="TreeGrafter"/>
</dbReference>
<dbReference type="PANTHER" id="PTHR44167">
    <property type="entry name" value="OVARIAN-SPECIFIC SERINE/THREONINE-PROTEIN KINASE LOK-RELATED"/>
    <property type="match status" value="1"/>
</dbReference>
<dbReference type="CDD" id="cd00180">
    <property type="entry name" value="PKc"/>
    <property type="match status" value="1"/>
</dbReference>
<dbReference type="Proteomes" id="UP000265663">
    <property type="component" value="Unassembled WGS sequence"/>
</dbReference>
<dbReference type="GO" id="GO:0005737">
    <property type="term" value="C:cytoplasm"/>
    <property type="evidence" value="ECO:0007669"/>
    <property type="project" value="TreeGrafter"/>
</dbReference>
<dbReference type="GO" id="GO:0005634">
    <property type="term" value="C:nucleus"/>
    <property type="evidence" value="ECO:0007669"/>
    <property type="project" value="TreeGrafter"/>
</dbReference>
<dbReference type="Pfam" id="PF00069">
    <property type="entry name" value="Pkinase"/>
    <property type="match status" value="1"/>
</dbReference>
<dbReference type="GO" id="GO:0005524">
    <property type="term" value="F:ATP binding"/>
    <property type="evidence" value="ECO:0007669"/>
    <property type="project" value="InterPro"/>
</dbReference>
<dbReference type="Gene3D" id="1.10.510.10">
    <property type="entry name" value="Transferase(Phosphotransferase) domain 1"/>
    <property type="match status" value="1"/>
</dbReference>
<evidence type="ECO:0000259" key="1">
    <source>
        <dbReference type="PROSITE" id="PS50011"/>
    </source>
</evidence>
<dbReference type="PROSITE" id="PS50011">
    <property type="entry name" value="PROTEIN_KINASE_DOM"/>
    <property type="match status" value="1"/>
</dbReference>
<dbReference type="PANTHER" id="PTHR44167:SF18">
    <property type="entry name" value="PROTEIN KINASE DOMAIN-CONTAINING PROTEIN"/>
    <property type="match status" value="1"/>
</dbReference>
<gene>
    <name evidence="2" type="ORF">GMOD_00008014</name>
</gene>
<dbReference type="AlphaFoldDB" id="A0A3M7MG39"/>
<feature type="domain" description="Protein kinase" evidence="1">
    <location>
        <begin position="40"/>
        <end position="284"/>
    </location>
</feature>